<dbReference type="OrthoDB" id="78142at2157"/>
<keyword evidence="3" id="KW-1185">Reference proteome</keyword>
<dbReference type="Proteomes" id="UP000323439">
    <property type="component" value="Unassembled WGS sequence"/>
</dbReference>
<evidence type="ECO:0000313" key="3">
    <source>
        <dbReference type="Proteomes" id="UP000323439"/>
    </source>
</evidence>
<proteinExistence type="predicted"/>
<accession>A0A1G5W4A7</accession>
<name>A0A1G5W4A7_9EURY</name>
<evidence type="ECO:0000256" key="1">
    <source>
        <dbReference type="SAM" id="Phobius"/>
    </source>
</evidence>
<dbReference type="AlphaFoldDB" id="A0A1G5W4A7"/>
<organism evidence="2 3">
    <name type="scientific">Methanobrevibacter millerae</name>
    <dbReference type="NCBI Taxonomy" id="230361"/>
    <lineage>
        <taxon>Archaea</taxon>
        <taxon>Methanobacteriati</taxon>
        <taxon>Methanobacteriota</taxon>
        <taxon>Methanomada group</taxon>
        <taxon>Methanobacteria</taxon>
        <taxon>Methanobacteriales</taxon>
        <taxon>Methanobacteriaceae</taxon>
        <taxon>Methanobrevibacter</taxon>
    </lineage>
</organism>
<keyword evidence="1" id="KW-0812">Transmembrane</keyword>
<keyword evidence="1" id="KW-0472">Membrane</keyword>
<feature type="transmembrane region" description="Helical" evidence="1">
    <location>
        <begin position="7"/>
        <end position="27"/>
    </location>
</feature>
<protein>
    <submittedName>
        <fullName evidence="2">Uncharacterized protein</fullName>
    </submittedName>
</protein>
<keyword evidence="1" id="KW-1133">Transmembrane helix</keyword>
<reference evidence="2 3" key="1">
    <citation type="submission" date="2016-10" db="EMBL/GenBank/DDBJ databases">
        <authorList>
            <person name="Varghese N."/>
            <person name="Submissions S."/>
        </authorList>
    </citation>
    <scope>NUCLEOTIDE SEQUENCE [LARGE SCALE GENOMIC DNA]</scope>
    <source>
        <strain evidence="2 3">DSM 16643</strain>
    </source>
</reference>
<gene>
    <name evidence="2" type="ORF">SAMN02910315_01149</name>
</gene>
<evidence type="ECO:0000313" key="2">
    <source>
        <dbReference type="EMBL" id="SDA52943.1"/>
    </source>
</evidence>
<dbReference type="EMBL" id="FMXB01000007">
    <property type="protein sequence ID" value="SDA52943.1"/>
    <property type="molecule type" value="Genomic_DNA"/>
</dbReference>
<dbReference type="RefSeq" id="WP_149731718.1">
    <property type="nucleotide sequence ID" value="NZ_FMXB01000007.1"/>
</dbReference>
<sequence length="145" mass="16283">MKDQSGNLYIADAIIALSILFVAMMMLNTLVSIPNPIYSGVSHDSKTSQDVMEILSGKVDFDDETFLDEISSILRENKNSKDSIRRVSALCEEKFDEFHLTNYRFIESNQLDSTVLAAGGDYSQAQNVSVATRNFDGYSYTLETW</sequence>